<evidence type="ECO:0008006" key="5">
    <source>
        <dbReference type="Google" id="ProtNLM"/>
    </source>
</evidence>
<name>A0A4S4DIE1_CAMSN</name>
<dbReference type="PANTHER" id="PTHR31414">
    <property type="entry name" value="TRANSMEMBRANE PROTEIN DDB_G0292058"/>
    <property type="match status" value="1"/>
</dbReference>
<feature type="transmembrane region" description="Helical" evidence="1">
    <location>
        <begin position="420"/>
        <end position="440"/>
    </location>
</feature>
<keyword evidence="2" id="KW-0732">Signal</keyword>
<feature type="chain" id="PRO_5020786990" description="Pectinesterase inhibitor domain-containing protein" evidence="2">
    <location>
        <begin position="23"/>
        <end position="461"/>
    </location>
</feature>
<organism evidence="3 4">
    <name type="scientific">Camellia sinensis var. sinensis</name>
    <name type="common">China tea</name>
    <dbReference type="NCBI Taxonomy" id="542762"/>
    <lineage>
        <taxon>Eukaryota</taxon>
        <taxon>Viridiplantae</taxon>
        <taxon>Streptophyta</taxon>
        <taxon>Embryophyta</taxon>
        <taxon>Tracheophyta</taxon>
        <taxon>Spermatophyta</taxon>
        <taxon>Magnoliopsida</taxon>
        <taxon>eudicotyledons</taxon>
        <taxon>Gunneridae</taxon>
        <taxon>Pentapetalae</taxon>
        <taxon>asterids</taxon>
        <taxon>Ericales</taxon>
        <taxon>Theaceae</taxon>
        <taxon>Camellia</taxon>
    </lineage>
</organism>
<keyword evidence="1" id="KW-1133">Transmembrane helix</keyword>
<gene>
    <name evidence="3" type="ORF">TEA_003137</name>
</gene>
<accession>A0A4S4DIE1</accession>
<dbReference type="Proteomes" id="UP000306102">
    <property type="component" value="Unassembled WGS sequence"/>
</dbReference>
<comment type="caution">
    <text evidence="3">The sequence shown here is derived from an EMBL/GenBank/DDBJ whole genome shotgun (WGS) entry which is preliminary data.</text>
</comment>
<dbReference type="GO" id="GO:0016020">
    <property type="term" value="C:membrane"/>
    <property type="evidence" value="ECO:0007669"/>
    <property type="project" value="TreeGrafter"/>
</dbReference>
<dbReference type="EMBL" id="SDRB02011156">
    <property type="protein sequence ID" value="THG02582.1"/>
    <property type="molecule type" value="Genomic_DNA"/>
</dbReference>
<dbReference type="InterPro" id="IPR040283">
    <property type="entry name" value="DDB_G0292058-like"/>
</dbReference>
<evidence type="ECO:0000256" key="1">
    <source>
        <dbReference type="SAM" id="Phobius"/>
    </source>
</evidence>
<keyword evidence="4" id="KW-1185">Reference proteome</keyword>
<proteinExistence type="predicted"/>
<evidence type="ECO:0000313" key="4">
    <source>
        <dbReference type="Proteomes" id="UP000306102"/>
    </source>
</evidence>
<feature type="signal peptide" evidence="2">
    <location>
        <begin position="1"/>
        <end position="22"/>
    </location>
</feature>
<keyword evidence="1" id="KW-0472">Membrane</keyword>
<protein>
    <recommendedName>
        <fullName evidence="5">Pectinesterase inhibitor domain-containing protein</fullName>
    </recommendedName>
</protein>
<feature type="transmembrane region" description="Helical" evidence="1">
    <location>
        <begin position="69"/>
        <end position="91"/>
    </location>
</feature>
<feature type="transmembrane region" description="Helical" evidence="1">
    <location>
        <begin position="112"/>
        <end position="136"/>
    </location>
</feature>
<reference evidence="3 4" key="1">
    <citation type="journal article" date="2018" name="Proc. Natl. Acad. Sci. U.S.A.">
        <title>Draft genome sequence of Camellia sinensis var. sinensis provides insights into the evolution of the tea genome and tea quality.</title>
        <authorList>
            <person name="Wei C."/>
            <person name="Yang H."/>
            <person name="Wang S."/>
            <person name="Zhao J."/>
            <person name="Liu C."/>
            <person name="Gao L."/>
            <person name="Xia E."/>
            <person name="Lu Y."/>
            <person name="Tai Y."/>
            <person name="She G."/>
            <person name="Sun J."/>
            <person name="Cao H."/>
            <person name="Tong W."/>
            <person name="Gao Q."/>
            <person name="Li Y."/>
            <person name="Deng W."/>
            <person name="Jiang X."/>
            <person name="Wang W."/>
            <person name="Chen Q."/>
            <person name="Zhang S."/>
            <person name="Li H."/>
            <person name="Wu J."/>
            <person name="Wang P."/>
            <person name="Li P."/>
            <person name="Shi C."/>
            <person name="Zheng F."/>
            <person name="Jian J."/>
            <person name="Huang B."/>
            <person name="Shan D."/>
            <person name="Shi M."/>
            <person name="Fang C."/>
            <person name="Yue Y."/>
            <person name="Li F."/>
            <person name="Li D."/>
            <person name="Wei S."/>
            <person name="Han B."/>
            <person name="Jiang C."/>
            <person name="Yin Y."/>
            <person name="Xia T."/>
            <person name="Zhang Z."/>
            <person name="Bennetzen J.L."/>
            <person name="Zhao S."/>
            <person name="Wan X."/>
        </authorList>
    </citation>
    <scope>NUCLEOTIDE SEQUENCE [LARGE SCALE GENOMIC DNA]</scope>
    <source>
        <strain evidence="4">cv. Shuchazao</strain>
        <tissue evidence="3">Leaf</tissue>
    </source>
</reference>
<dbReference type="PANTHER" id="PTHR31414:SF19">
    <property type="entry name" value="TRANSMEMBRANE PROTEIN"/>
    <property type="match status" value="1"/>
</dbReference>
<evidence type="ECO:0000256" key="2">
    <source>
        <dbReference type="SAM" id="SignalP"/>
    </source>
</evidence>
<keyword evidence="1" id="KW-0812">Transmembrane</keyword>
<dbReference type="AlphaFoldDB" id="A0A4S4DIE1"/>
<sequence>MSKRNGFVLNFVLLLVSSSVFSHKSVVFGSPVSEQSFKRPDPLRHFKLYKGGYDLTNRHYWASAAFTGIHGYAIAGVWVICGLGFGTYLTLKNFIGSSSASSSLPQHSESSYIIMFLLLILFSILAIVATGLAIAANQSCLHRTKTLKETVLGAGGDARKTIRNVTDTMNNMLNLLLPYDSKTCRLLNYTSHQLARESRLIRTFVHKNDHTINRAIQLSYIANLVVVTVNLASLAAAIDDTCSALQNFEQNPQNNSLSSILPCANSSSFDKVFKDIGYTVHTSITELNSKITQLNEFLRLDEQNDNFSEVQKICDPFPAATNYSYAPEKCPKDAIPIGDLAGVLSRFTCYPDNTGNCEHNRRFIPESTYVIARACSIALQDLINIFPDLLNLVQCSFLKDTFSNVVLHQCKPFRASTRKLWISLLSLSVVMVVLVLLWVAKAYQDRGRSFLLCSIIPNPTI</sequence>
<evidence type="ECO:0000313" key="3">
    <source>
        <dbReference type="EMBL" id="THG02582.1"/>
    </source>
</evidence>